<gene>
    <name evidence="2" type="ORF">APZ19_19015</name>
    <name evidence="1" type="ORF">D0812_21995</name>
</gene>
<evidence type="ECO:0000313" key="2">
    <source>
        <dbReference type="EMBL" id="QGH49211.1"/>
    </source>
</evidence>
<dbReference type="Proteomes" id="UP000390336">
    <property type="component" value="Chromosome 2"/>
</dbReference>
<evidence type="ECO:0000313" key="1">
    <source>
        <dbReference type="EMBL" id="AYO17063.1"/>
    </source>
</evidence>
<reference evidence="2" key="3">
    <citation type="submission" date="2019-11" db="EMBL/GenBank/DDBJ databases">
        <title>Complete genome sequence of Vibrio owensii SH-14 isolated from shrimp with acute hepatopancreatic necrosis diease.</title>
        <authorList>
            <person name="Liang X."/>
            <person name="Wang Y."/>
        </authorList>
    </citation>
    <scope>NUCLEOTIDE SEQUENCE</scope>
    <source>
        <strain evidence="2">SH14</strain>
    </source>
</reference>
<name>A0AAP9KC36_9VIBR</name>
<reference evidence="2 4" key="1">
    <citation type="journal article" date="2015" name="Genome Announc.">
        <title>Draft Genome Sequence of Vibrio owensii Strain SH-14, Which Causes Shrimp Acute Hepatopancreatic Necrosis Disease.</title>
        <authorList>
            <person name="Liu L."/>
            <person name="Xiao J."/>
            <person name="Xia X."/>
            <person name="Pan Y."/>
            <person name="Yan S."/>
            <person name="Wang Y."/>
        </authorList>
    </citation>
    <scope>NUCLEOTIDE SEQUENCE [LARGE SCALE GENOMIC DNA]</scope>
    <source>
        <strain evidence="2 4">SH14</strain>
    </source>
</reference>
<accession>A0AAP9KC36</accession>
<dbReference type="Proteomes" id="UP000272136">
    <property type="component" value="Chromosome 2"/>
</dbReference>
<evidence type="ECO:0000313" key="3">
    <source>
        <dbReference type="Proteomes" id="UP000272136"/>
    </source>
</evidence>
<reference evidence="1 3" key="2">
    <citation type="submission" date="2018-10" db="EMBL/GenBank/DDBJ databases">
        <title>Whole Genome of Vibrio owensii strain 170502, isolated from Acute Hepatopancreatic Necrosis Disease (AHPND) shrimp.</title>
        <authorList>
            <person name="Yan M."/>
            <person name="Wang X."/>
            <person name="Wang Y."/>
        </authorList>
    </citation>
    <scope>NUCLEOTIDE SEQUENCE [LARGE SCALE GENOMIC DNA]</scope>
    <source>
        <strain evidence="1 3">1700302</strain>
    </source>
</reference>
<dbReference type="RefSeq" id="WP_054823382.1">
    <property type="nucleotide sequence ID" value="NZ_CP033138.1"/>
</dbReference>
<dbReference type="EMBL" id="CP033138">
    <property type="protein sequence ID" value="AYO17063.1"/>
    <property type="molecule type" value="Genomic_DNA"/>
</dbReference>
<evidence type="ECO:0000313" key="4">
    <source>
        <dbReference type="Proteomes" id="UP000390336"/>
    </source>
</evidence>
<dbReference type="EMBL" id="CP045860">
    <property type="protein sequence ID" value="QGH49211.1"/>
    <property type="molecule type" value="Genomic_DNA"/>
</dbReference>
<organism evidence="2 4">
    <name type="scientific">Vibrio owensii</name>
    <dbReference type="NCBI Taxonomy" id="696485"/>
    <lineage>
        <taxon>Bacteria</taxon>
        <taxon>Pseudomonadati</taxon>
        <taxon>Pseudomonadota</taxon>
        <taxon>Gammaproteobacteria</taxon>
        <taxon>Vibrionales</taxon>
        <taxon>Vibrionaceae</taxon>
        <taxon>Vibrio</taxon>
    </lineage>
</organism>
<protein>
    <submittedName>
        <fullName evidence="2">Uncharacterized protein</fullName>
    </submittedName>
</protein>
<sequence>MNNAFYESTPSGRSWLFDAVNGVTLGKFEFPLVVNWRTSIDEADCCLTKTTVWFNYQGRAIRHCIYTERNVYRTSVIYRSILSWFAFEAGKKREAALSLPLGELPLHEPEPSPALELYRNMQKQIGFHQSIQLTEQEYRELYGEVRRC</sequence>
<keyword evidence="3" id="KW-1185">Reference proteome</keyword>
<proteinExistence type="predicted"/>
<dbReference type="AlphaFoldDB" id="A0AAP9KC36"/>